<proteinExistence type="predicted"/>
<evidence type="ECO:0000313" key="3">
    <source>
        <dbReference type="Proteomes" id="UP000827092"/>
    </source>
</evidence>
<name>A0AAV6VAA3_9ARAC</name>
<comment type="caution">
    <text evidence="2">The sequence shown here is derived from an EMBL/GenBank/DDBJ whole genome shotgun (WGS) entry which is preliminary data.</text>
</comment>
<keyword evidence="1" id="KW-0812">Transmembrane</keyword>
<organism evidence="2 3">
    <name type="scientific">Oedothorax gibbosus</name>
    <dbReference type="NCBI Taxonomy" id="931172"/>
    <lineage>
        <taxon>Eukaryota</taxon>
        <taxon>Metazoa</taxon>
        <taxon>Ecdysozoa</taxon>
        <taxon>Arthropoda</taxon>
        <taxon>Chelicerata</taxon>
        <taxon>Arachnida</taxon>
        <taxon>Araneae</taxon>
        <taxon>Araneomorphae</taxon>
        <taxon>Entelegynae</taxon>
        <taxon>Araneoidea</taxon>
        <taxon>Linyphiidae</taxon>
        <taxon>Erigoninae</taxon>
        <taxon>Oedothorax</taxon>
    </lineage>
</organism>
<dbReference type="EMBL" id="JAFNEN010000118">
    <property type="protein sequence ID" value="KAG8193589.1"/>
    <property type="molecule type" value="Genomic_DNA"/>
</dbReference>
<gene>
    <name evidence="2" type="ORF">JTE90_000224</name>
</gene>
<evidence type="ECO:0000256" key="1">
    <source>
        <dbReference type="SAM" id="Phobius"/>
    </source>
</evidence>
<reference evidence="2 3" key="1">
    <citation type="journal article" date="2022" name="Nat. Ecol. Evol.">
        <title>A masculinizing supergene underlies an exaggerated male reproductive morph in a spider.</title>
        <authorList>
            <person name="Hendrickx F."/>
            <person name="De Corte Z."/>
            <person name="Sonet G."/>
            <person name="Van Belleghem S.M."/>
            <person name="Kostlbacher S."/>
            <person name="Vangestel C."/>
        </authorList>
    </citation>
    <scope>NUCLEOTIDE SEQUENCE [LARGE SCALE GENOMIC DNA]</scope>
    <source>
        <strain evidence="2">W744_W776</strain>
    </source>
</reference>
<protein>
    <submittedName>
        <fullName evidence="2">Uncharacterized protein</fullName>
    </submittedName>
</protein>
<dbReference type="AlphaFoldDB" id="A0AAV6VAA3"/>
<sequence>MKEGGVLEHWKMKYNPQRDECYGIKTSVPGQREVSVEDLQGPFYLLLIGLVAGFVVFTVEAAWHRRKSCRKKPPSKHGKRNQCFIPEWQLSTDTALKKNRDVPNVCFAK</sequence>
<keyword evidence="3" id="KW-1185">Reference proteome</keyword>
<keyword evidence="1" id="KW-1133">Transmembrane helix</keyword>
<feature type="transmembrane region" description="Helical" evidence="1">
    <location>
        <begin position="43"/>
        <end position="63"/>
    </location>
</feature>
<keyword evidence="1" id="KW-0472">Membrane</keyword>
<evidence type="ECO:0000313" key="2">
    <source>
        <dbReference type="EMBL" id="KAG8193589.1"/>
    </source>
</evidence>
<dbReference type="Proteomes" id="UP000827092">
    <property type="component" value="Unassembled WGS sequence"/>
</dbReference>
<accession>A0AAV6VAA3</accession>